<dbReference type="PANTHER" id="PTHR10744">
    <property type="entry name" value="40S RIBOSOMAL PROTEIN S11 FAMILY MEMBER"/>
    <property type="match status" value="1"/>
</dbReference>
<evidence type="ECO:0000256" key="2">
    <source>
        <dbReference type="ARBA" id="ARBA00022980"/>
    </source>
</evidence>
<evidence type="ECO:0008006" key="6">
    <source>
        <dbReference type="Google" id="ProtNLM"/>
    </source>
</evidence>
<evidence type="ECO:0000313" key="4">
    <source>
        <dbReference type="EMBL" id="KAF2073160.1"/>
    </source>
</evidence>
<dbReference type="Proteomes" id="UP000695562">
    <property type="component" value="Unassembled WGS sequence"/>
</dbReference>
<dbReference type="EMBL" id="AJWJ01000222">
    <property type="protein sequence ID" value="KAF2073160.1"/>
    <property type="molecule type" value="Genomic_DNA"/>
</dbReference>
<sequence length="127" mass="14787">MISKLFEALHKHQKTISGIVIRKTHTKTAVCEVKKLYFDKGKYACLDYKTTRYMIHDPQDECSVGDRVHFKACRPISKKKCHVLEKIVTKDQANTFIQANPQYIVTTQEISQQKENNKTKYTHISDL</sequence>
<dbReference type="GO" id="GO:0005840">
    <property type="term" value="C:ribosome"/>
    <property type="evidence" value="ECO:0007669"/>
    <property type="project" value="UniProtKB-KW"/>
</dbReference>
<comment type="similarity">
    <text evidence="1">Belongs to the universal ribosomal protein uS17 family.</text>
</comment>
<dbReference type="PANTHER" id="PTHR10744:SF1">
    <property type="entry name" value="SMALL RIBOSOMAL SUBUNIT PROTEIN US17M"/>
    <property type="match status" value="1"/>
</dbReference>
<dbReference type="CDD" id="cd00364">
    <property type="entry name" value="Ribosomal_uS17"/>
    <property type="match status" value="1"/>
</dbReference>
<dbReference type="InterPro" id="IPR012340">
    <property type="entry name" value="NA-bd_OB-fold"/>
</dbReference>
<dbReference type="GO" id="GO:0003735">
    <property type="term" value="F:structural constituent of ribosome"/>
    <property type="evidence" value="ECO:0007669"/>
    <property type="project" value="InterPro"/>
</dbReference>
<dbReference type="GO" id="GO:1990904">
    <property type="term" value="C:ribonucleoprotein complex"/>
    <property type="evidence" value="ECO:0007669"/>
    <property type="project" value="UniProtKB-KW"/>
</dbReference>
<dbReference type="AlphaFoldDB" id="A0A8J4PU34"/>
<dbReference type="Gene3D" id="2.40.50.140">
    <property type="entry name" value="Nucleic acid-binding proteins"/>
    <property type="match status" value="1"/>
</dbReference>
<evidence type="ECO:0000313" key="5">
    <source>
        <dbReference type="Proteomes" id="UP000695562"/>
    </source>
</evidence>
<keyword evidence="2" id="KW-0689">Ribosomal protein</keyword>
<comment type="caution">
    <text evidence="4">The sequence shown here is derived from an EMBL/GenBank/DDBJ whole genome shotgun (WGS) entry which is preliminary data.</text>
</comment>
<keyword evidence="5" id="KW-1185">Reference proteome</keyword>
<name>A0A8J4PU34_9MYCE</name>
<keyword evidence="3" id="KW-0687">Ribonucleoprotein</keyword>
<proteinExistence type="inferred from homology"/>
<dbReference type="OrthoDB" id="274752at2759"/>
<evidence type="ECO:0000256" key="3">
    <source>
        <dbReference type="ARBA" id="ARBA00023274"/>
    </source>
</evidence>
<dbReference type="SUPFAM" id="SSF50249">
    <property type="entry name" value="Nucleic acid-binding proteins"/>
    <property type="match status" value="1"/>
</dbReference>
<accession>A0A8J4PU34</accession>
<dbReference type="GO" id="GO:0006412">
    <property type="term" value="P:translation"/>
    <property type="evidence" value="ECO:0007669"/>
    <property type="project" value="InterPro"/>
</dbReference>
<dbReference type="Pfam" id="PF00366">
    <property type="entry name" value="Ribosomal_S17"/>
    <property type="match status" value="1"/>
</dbReference>
<gene>
    <name evidence="4" type="ORF">CYY_005513</name>
</gene>
<protein>
    <recommendedName>
        <fullName evidence="6">Ribosomal protein S17</fullName>
    </recommendedName>
</protein>
<evidence type="ECO:0000256" key="1">
    <source>
        <dbReference type="ARBA" id="ARBA00010254"/>
    </source>
</evidence>
<organism evidence="4 5">
    <name type="scientific">Polysphondylium violaceum</name>
    <dbReference type="NCBI Taxonomy" id="133409"/>
    <lineage>
        <taxon>Eukaryota</taxon>
        <taxon>Amoebozoa</taxon>
        <taxon>Evosea</taxon>
        <taxon>Eumycetozoa</taxon>
        <taxon>Dictyostelia</taxon>
        <taxon>Dictyosteliales</taxon>
        <taxon>Dictyosteliaceae</taxon>
        <taxon>Polysphondylium</taxon>
    </lineage>
</organism>
<dbReference type="GO" id="GO:0005739">
    <property type="term" value="C:mitochondrion"/>
    <property type="evidence" value="ECO:0007669"/>
    <property type="project" value="TreeGrafter"/>
</dbReference>
<dbReference type="InterPro" id="IPR000266">
    <property type="entry name" value="Ribosomal_uS17"/>
</dbReference>
<reference evidence="4" key="1">
    <citation type="submission" date="2020-01" db="EMBL/GenBank/DDBJ databases">
        <title>Development of genomics and gene disruption for Polysphondylium violaceum indicates a role for the polyketide synthase stlB in stalk morphogenesis.</title>
        <authorList>
            <person name="Narita B."/>
            <person name="Kawabe Y."/>
            <person name="Kin K."/>
            <person name="Saito T."/>
            <person name="Gibbs R."/>
            <person name="Kuspa A."/>
            <person name="Muzny D."/>
            <person name="Queller D."/>
            <person name="Richards S."/>
            <person name="Strassman J."/>
            <person name="Sucgang R."/>
            <person name="Worley K."/>
            <person name="Schaap P."/>
        </authorList>
    </citation>
    <scope>NUCLEOTIDE SEQUENCE</scope>
    <source>
        <strain evidence="4">QSvi11</strain>
    </source>
</reference>